<comment type="caution">
    <text evidence="14">The sequence shown here is derived from an EMBL/GenBank/DDBJ whole genome shotgun (WGS) entry which is preliminary data.</text>
</comment>
<keyword evidence="6 12" id="KW-1133">Transmembrane helix</keyword>
<evidence type="ECO:0000256" key="3">
    <source>
        <dbReference type="ARBA" id="ARBA00022516"/>
    </source>
</evidence>
<accession>A0A9D7SWN1</accession>
<organism evidence="14 15">
    <name type="scientific">Candidatus Opimibacter skivensis</name>
    <dbReference type="NCBI Taxonomy" id="2982028"/>
    <lineage>
        <taxon>Bacteria</taxon>
        <taxon>Pseudomonadati</taxon>
        <taxon>Bacteroidota</taxon>
        <taxon>Saprospiria</taxon>
        <taxon>Saprospirales</taxon>
        <taxon>Saprospiraceae</taxon>
        <taxon>Candidatus Opimibacter</taxon>
    </lineage>
</organism>
<proteinExistence type="inferred from homology"/>
<dbReference type="PANTHER" id="PTHR11351">
    <property type="entry name" value="ACYL-COA DESATURASE"/>
    <property type="match status" value="1"/>
</dbReference>
<evidence type="ECO:0000256" key="9">
    <source>
        <dbReference type="ARBA" id="ARBA00023098"/>
    </source>
</evidence>
<evidence type="ECO:0000313" key="15">
    <source>
        <dbReference type="Proteomes" id="UP000808337"/>
    </source>
</evidence>
<reference evidence="14 15" key="1">
    <citation type="submission" date="2020-10" db="EMBL/GenBank/DDBJ databases">
        <title>Connecting structure to function with the recovery of over 1000 high-quality activated sludge metagenome-assembled genomes encoding full-length rRNA genes using long-read sequencing.</title>
        <authorList>
            <person name="Singleton C.M."/>
            <person name="Petriglieri F."/>
            <person name="Kristensen J.M."/>
            <person name="Kirkegaard R.H."/>
            <person name="Michaelsen T.Y."/>
            <person name="Andersen M.H."/>
            <person name="Karst S.M."/>
            <person name="Dueholm M.S."/>
            <person name="Nielsen P.H."/>
            <person name="Albertsen M."/>
        </authorList>
    </citation>
    <scope>NUCLEOTIDE SEQUENCE [LARGE SCALE GENOMIC DNA]</scope>
    <source>
        <strain evidence="14">Ribe_18-Q3-R11-54_MAXAC.273</strain>
    </source>
</reference>
<sequence length="259" mass="30734">MWVLAFFAAHWYLSLFTQSFFNHRYAAHRQFTMSKGVEKFFYVLSFIFQGSSYLSPRAYAIMHRMHHAYADTALDPHSPKYDANLFAMMWRTRNTYMRLFQRVTPVDAKFTKELPDWKAFDDFACNGWVRLAWIFVYIGVYILLGAPWWLYPLILVHAAMGPFHGVIINWFAHTVGYVNFKMKDTSRNLFPIDLLMWGEGLHNNHHKHSGRANFGWKKYEFDPLYPIIRMLDVVKMIKLRRVPLEKVMQEEALLSEVNS</sequence>
<evidence type="ECO:0000259" key="13">
    <source>
        <dbReference type="Pfam" id="PF00487"/>
    </source>
</evidence>
<comment type="subcellular location">
    <subcellularLocation>
        <location evidence="1">Membrane</location>
        <topology evidence="1">Multi-pass membrane protein</topology>
    </subcellularLocation>
</comment>
<dbReference type="Proteomes" id="UP000808337">
    <property type="component" value="Unassembled WGS sequence"/>
</dbReference>
<keyword evidence="8" id="KW-0408">Iron</keyword>
<evidence type="ECO:0000256" key="12">
    <source>
        <dbReference type="SAM" id="Phobius"/>
    </source>
</evidence>
<dbReference type="AlphaFoldDB" id="A0A9D7SWN1"/>
<dbReference type="InterPro" id="IPR005804">
    <property type="entry name" value="FA_desaturase_dom"/>
</dbReference>
<evidence type="ECO:0000256" key="7">
    <source>
        <dbReference type="ARBA" id="ARBA00023002"/>
    </source>
</evidence>
<keyword evidence="9" id="KW-0443">Lipid metabolism</keyword>
<dbReference type="InterPro" id="IPR015876">
    <property type="entry name" value="Acyl-CoA_DS"/>
</dbReference>
<keyword evidence="3" id="KW-0444">Lipid biosynthesis</keyword>
<evidence type="ECO:0000256" key="4">
    <source>
        <dbReference type="ARBA" id="ARBA00022692"/>
    </source>
</evidence>
<feature type="transmembrane region" description="Helical" evidence="12">
    <location>
        <begin position="163"/>
        <end position="180"/>
    </location>
</feature>
<keyword evidence="11" id="KW-0275">Fatty acid biosynthesis</keyword>
<dbReference type="GO" id="GO:0006633">
    <property type="term" value="P:fatty acid biosynthetic process"/>
    <property type="evidence" value="ECO:0007669"/>
    <property type="project" value="UniProtKB-KW"/>
</dbReference>
<dbReference type="GO" id="GO:0016020">
    <property type="term" value="C:membrane"/>
    <property type="evidence" value="ECO:0007669"/>
    <property type="project" value="UniProtKB-SubCell"/>
</dbReference>
<dbReference type="EMBL" id="JADKGY010000022">
    <property type="protein sequence ID" value="MBK9983611.1"/>
    <property type="molecule type" value="Genomic_DNA"/>
</dbReference>
<dbReference type="Pfam" id="PF00487">
    <property type="entry name" value="FA_desaturase"/>
    <property type="match status" value="1"/>
</dbReference>
<gene>
    <name evidence="14" type="ORF">IPP15_14730</name>
</gene>
<comment type="similarity">
    <text evidence="2">Belongs to the fatty acid desaturase type 2 family.</text>
</comment>
<keyword evidence="5" id="KW-0276">Fatty acid metabolism</keyword>
<evidence type="ECO:0000256" key="10">
    <source>
        <dbReference type="ARBA" id="ARBA00023136"/>
    </source>
</evidence>
<evidence type="ECO:0000313" key="14">
    <source>
        <dbReference type="EMBL" id="MBK9983611.1"/>
    </source>
</evidence>
<name>A0A9D7SWN1_9BACT</name>
<dbReference type="PANTHER" id="PTHR11351:SF31">
    <property type="entry name" value="DESATURASE 1, ISOFORM A-RELATED"/>
    <property type="match status" value="1"/>
</dbReference>
<evidence type="ECO:0000256" key="6">
    <source>
        <dbReference type="ARBA" id="ARBA00022989"/>
    </source>
</evidence>
<keyword evidence="10 12" id="KW-0472">Membrane</keyword>
<keyword evidence="4 12" id="KW-0812">Transmembrane</keyword>
<evidence type="ECO:0000256" key="11">
    <source>
        <dbReference type="ARBA" id="ARBA00023160"/>
    </source>
</evidence>
<dbReference type="GO" id="GO:0016717">
    <property type="term" value="F:oxidoreductase activity, acting on paired donors, with oxidation of a pair of donors resulting in the reduction of molecular oxygen to two molecules of water"/>
    <property type="evidence" value="ECO:0007669"/>
    <property type="project" value="InterPro"/>
</dbReference>
<protein>
    <submittedName>
        <fullName evidence="14">Acyl-CoA desaturase</fullName>
    </submittedName>
</protein>
<evidence type="ECO:0000256" key="5">
    <source>
        <dbReference type="ARBA" id="ARBA00022832"/>
    </source>
</evidence>
<evidence type="ECO:0000256" key="8">
    <source>
        <dbReference type="ARBA" id="ARBA00023004"/>
    </source>
</evidence>
<evidence type="ECO:0000256" key="2">
    <source>
        <dbReference type="ARBA" id="ARBA00008749"/>
    </source>
</evidence>
<evidence type="ECO:0000256" key="1">
    <source>
        <dbReference type="ARBA" id="ARBA00004141"/>
    </source>
</evidence>
<keyword evidence="7" id="KW-0560">Oxidoreductase</keyword>
<feature type="transmembrane region" description="Helical" evidence="12">
    <location>
        <begin position="131"/>
        <end position="151"/>
    </location>
</feature>
<dbReference type="CDD" id="cd03505">
    <property type="entry name" value="Delta9-FADS-like"/>
    <property type="match status" value="1"/>
</dbReference>
<feature type="domain" description="Fatty acid desaturase" evidence="13">
    <location>
        <begin position="2"/>
        <end position="210"/>
    </location>
</feature>
<feature type="transmembrane region" description="Helical" evidence="12">
    <location>
        <begin position="41"/>
        <end position="60"/>
    </location>
</feature>